<dbReference type="VEuPathDB" id="VectorBase:AFAF020620"/>
<proteinExistence type="predicted"/>
<organism evidence="2 3">
    <name type="scientific">Anopheles farauti</name>
    <dbReference type="NCBI Taxonomy" id="69004"/>
    <lineage>
        <taxon>Eukaryota</taxon>
        <taxon>Metazoa</taxon>
        <taxon>Ecdysozoa</taxon>
        <taxon>Arthropoda</taxon>
        <taxon>Hexapoda</taxon>
        <taxon>Insecta</taxon>
        <taxon>Pterygota</taxon>
        <taxon>Neoptera</taxon>
        <taxon>Endopterygota</taxon>
        <taxon>Diptera</taxon>
        <taxon>Nematocera</taxon>
        <taxon>Culicoidea</taxon>
        <taxon>Culicidae</taxon>
        <taxon>Anophelinae</taxon>
        <taxon>Anopheles</taxon>
    </lineage>
</organism>
<feature type="region of interest" description="Disordered" evidence="1">
    <location>
        <begin position="71"/>
        <end position="96"/>
    </location>
</feature>
<accession>A0A182R0L5</accession>
<dbReference type="Proteomes" id="UP000075886">
    <property type="component" value="Unassembled WGS sequence"/>
</dbReference>
<evidence type="ECO:0000313" key="2">
    <source>
        <dbReference type="EnsemblMetazoa" id="AFAF020620-PA"/>
    </source>
</evidence>
<dbReference type="EnsemblMetazoa" id="AFAF020620-RA">
    <property type="protein sequence ID" value="AFAF020620-PA"/>
    <property type="gene ID" value="AFAF020620"/>
</dbReference>
<dbReference type="AlphaFoldDB" id="A0A182R0L5"/>
<name>A0A182R0L5_9DIPT</name>
<reference evidence="2" key="2">
    <citation type="submission" date="2020-05" db="UniProtKB">
        <authorList>
            <consortium name="EnsemblMetazoa"/>
        </authorList>
    </citation>
    <scope>IDENTIFICATION</scope>
    <source>
        <strain evidence="2">FAR1</strain>
    </source>
</reference>
<evidence type="ECO:0000313" key="3">
    <source>
        <dbReference type="Proteomes" id="UP000075886"/>
    </source>
</evidence>
<reference evidence="3" key="1">
    <citation type="submission" date="2014-01" db="EMBL/GenBank/DDBJ databases">
        <title>The Genome Sequence of Anopheles farauti FAR1 (V2).</title>
        <authorList>
            <consortium name="The Broad Institute Genomics Platform"/>
            <person name="Neafsey D.E."/>
            <person name="Besansky N."/>
            <person name="Howell P."/>
            <person name="Walton C."/>
            <person name="Young S.K."/>
            <person name="Zeng Q."/>
            <person name="Gargeya S."/>
            <person name="Fitzgerald M."/>
            <person name="Haas B."/>
            <person name="Abouelleil A."/>
            <person name="Allen A.W."/>
            <person name="Alvarado L."/>
            <person name="Arachchi H.M."/>
            <person name="Berlin A.M."/>
            <person name="Chapman S.B."/>
            <person name="Gainer-Dewar J."/>
            <person name="Goldberg J."/>
            <person name="Griggs A."/>
            <person name="Gujja S."/>
            <person name="Hansen M."/>
            <person name="Howarth C."/>
            <person name="Imamovic A."/>
            <person name="Ireland A."/>
            <person name="Larimer J."/>
            <person name="McCowan C."/>
            <person name="Murphy C."/>
            <person name="Pearson M."/>
            <person name="Poon T.W."/>
            <person name="Priest M."/>
            <person name="Roberts A."/>
            <person name="Saif S."/>
            <person name="Shea T."/>
            <person name="Sisk P."/>
            <person name="Sykes S."/>
            <person name="Wortman J."/>
            <person name="Nusbaum C."/>
            <person name="Birren B."/>
        </authorList>
    </citation>
    <scope>NUCLEOTIDE SEQUENCE [LARGE SCALE GENOMIC DNA]</scope>
    <source>
        <strain evidence="3">FAR1</strain>
    </source>
</reference>
<keyword evidence="3" id="KW-1185">Reference proteome</keyword>
<sequence length="279" mass="29991">MFTSRIASSDRSMSVRLNSSAGVALNGKMWVHLNTSEVQPSRHELHEQLNSPVMSSRRVVTHIVGRSTKSPTSVEIAGSTYSGTRNSSEAPAVTERKASPDVVSSSFFFRSSSACCSSSSSELSLLMITPACTGSRTDGFGRWCGTRLKGGLLGDGAPGSGAFEYHFGTEADDGGSGKTPHLAPSGSFLLGSLSPRHSRLWASRTTGRLPFPWRHTLRKHTNTLTDAERGETHYGRRHPGPSKLSPFGPPKHSPTNKENHRKGTTINDALDGLAAELRF</sequence>
<feature type="region of interest" description="Disordered" evidence="1">
    <location>
        <begin position="222"/>
        <end position="266"/>
    </location>
</feature>
<dbReference type="EMBL" id="AXCN02001147">
    <property type="status" value="NOT_ANNOTATED_CDS"/>
    <property type="molecule type" value="Genomic_DNA"/>
</dbReference>
<feature type="compositionally biased region" description="Polar residues" evidence="1">
    <location>
        <begin position="71"/>
        <end position="89"/>
    </location>
</feature>
<protein>
    <submittedName>
        <fullName evidence="2">Uncharacterized protein</fullName>
    </submittedName>
</protein>
<evidence type="ECO:0000256" key="1">
    <source>
        <dbReference type="SAM" id="MobiDB-lite"/>
    </source>
</evidence>